<evidence type="ECO:0000313" key="3">
    <source>
        <dbReference type="EMBL" id="SNT67729.1"/>
    </source>
</evidence>
<dbReference type="InterPro" id="IPR022134">
    <property type="entry name" value="DUF3667"/>
</dbReference>
<feature type="transmembrane region" description="Helical" evidence="2">
    <location>
        <begin position="281"/>
        <end position="300"/>
    </location>
</feature>
<keyword evidence="2" id="KW-0472">Membrane</keyword>
<gene>
    <name evidence="3" type="ORF">SAMN06297382_0222</name>
</gene>
<evidence type="ECO:0000256" key="2">
    <source>
        <dbReference type="SAM" id="Phobius"/>
    </source>
</evidence>
<dbReference type="Proteomes" id="UP000198346">
    <property type="component" value="Unassembled WGS sequence"/>
</dbReference>
<accession>A0A239PK76</accession>
<reference evidence="3 4" key="1">
    <citation type="submission" date="2017-07" db="EMBL/GenBank/DDBJ databases">
        <authorList>
            <person name="Sun Z.S."/>
            <person name="Albrecht U."/>
            <person name="Echele G."/>
            <person name="Lee C.C."/>
        </authorList>
    </citation>
    <scope>NUCLEOTIDE SEQUENCE [LARGE SCALE GENOMIC DNA]</scope>
    <source>
        <strain evidence="3 4">CGMCC 1.12710</strain>
    </source>
</reference>
<dbReference type="EMBL" id="FZQA01000001">
    <property type="protein sequence ID" value="SNT67729.1"/>
    <property type="molecule type" value="Genomic_DNA"/>
</dbReference>
<feature type="transmembrane region" description="Helical" evidence="2">
    <location>
        <begin position="335"/>
        <end position="362"/>
    </location>
</feature>
<organism evidence="3 4">
    <name type="scientific">Amphiplicatus metriothermophilus</name>
    <dbReference type="NCBI Taxonomy" id="1519374"/>
    <lineage>
        <taxon>Bacteria</taxon>
        <taxon>Pseudomonadati</taxon>
        <taxon>Pseudomonadota</taxon>
        <taxon>Alphaproteobacteria</taxon>
        <taxon>Parvularculales</taxon>
        <taxon>Parvularculaceae</taxon>
        <taxon>Amphiplicatus</taxon>
    </lineage>
</organism>
<proteinExistence type="predicted"/>
<keyword evidence="2" id="KW-1133">Transmembrane helix</keyword>
<evidence type="ECO:0000256" key="1">
    <source>
        <dbReference type="SAM" id="MobiDB-lite"/>
    </source>
</evidence>
<protein>
    <recommendedName>
        <fullName evidence="5">DUF3667 domain-containing protein</fullName>
    </recommendedName>
</protein>
<keyword evidence="4" id="KW-1185">Reference proteome</keyword>
<feature type="transmembrane region" description="Helical" evidence="2">
    <location>
        <begin position="306"/>
        <end position="323"/>
    </location>
</feature>
<sequence length="366" mass="39354">MASDDPDIDPESGEGGAESSAPASLDGLTALAAAACLSCGGSTRGPFCPWCGQKNDDLRRSSLILAKDFLRDAFGFDSRMWRTLGLLAAKPGVVPRDYARGRRSRYTPPVRLFIVVSFLFFLTIGLTDTFIIGTDVVFQNRQPAAEADGAAAAPPDDGEAAPLPCGFQAKLRFFAKETNLYTDKERLDACIADMRARARANTIEANEAADKEVAEEEVEQAAAVVDRVFTGIGWAVAEPRAFNDAFNDWLPRVLFFMTPVLAIILALFLRRDALIFDHLILSFYTHAAGFAVIALALLGAQLGASYMGLAASAAIGVYYVAALKRAYGRGWLKTLWTAAASGALYLGVLLTIVMAIVSHVIWRATA</sequence>
<feature type="region of interest" description="Disordered" evidence="1">
    <location>
        <begin position="1"/>
        <end position="22"/>
    </location>
</feature>
<keyword evidence="2" id="KW-0812">Transmembrane</keyword>
<dbReference type="AlphaFoldDB" id="A0A239PK76"/>
<feature type="compositionally biased region" description="Acidic residues" evidence="1">
    <location>
        <begin position="1"/>
        <end position="12"/>
    </location>
</feature>
<dbReference type="RefSeq" id="WP_159462360.1">
    <property type="nucleotide sequence ID" value="NZ_FZQA01000001.1"/>
</dbReference>
<feature type="transmembrane region" description="Helical" evidence="2">
    <location>
        <begin position="249"/>
        <end position="269"/>
    </location>
</feature>
<name>A0A239PK76_9PROT</name>
<evidence type="ECO:0008006" key="5">
    <source>
        <dbReference type="Google" id="ProtNLM"/>
    </source>
</evidence>
<dbReference type="OrthoDB" id="9111327at2"/>
<evidence type="ECO:0000313" key="4">
    <source>
        <dbReference type="Proteomes" id="UP000198346"/>
    </source>
</evidence>
<dbReference type="Pfam" id="PF12412">
    <property type="entry name" value="DUF3667"/>
    <property type="match status" value="1"/>
</dbReference>
<feature type="transmembrane region" description="Helical" evidence="2">
    <location>
        <begin position="110"/>
        <end position="132"/>
    </location>
</feature>